<feature type="domain" description="ABC transmembrane type-1" evidence="8">
    <location>
        <begin position="84"/>
        <end position="274"/>
    </location>
</feature>
<sequence>MLNNPSANLEKKRIRIFSNTRKRITFYVTLSVIYLMVIFIVGLTMSPDKYAVDYSAKFMSPSLEHLFGTDFMGRDMFWRCIKGLSNSILIGVFASIVSSFIALIFGISSAVIGGWYDKFINWCVDLCMGIPHLILLILISFMLGRGAFGVTVAVAVTHWTSLTRLVRAEVLQVRSTQYVQAAYKMGKSKFEVAKKHIIPHVLPVYLIGVILLFPHAIMHEASITFLGFGLPAEVPAIGVILSEAMKHIATGKWWLALFPGLMLLSVVLLFDVIGENLKLLINPSSGNQ</sequence>
<dbReference type="SUPFAM" id="SSF161098">
    <property type="entry name" value="MetI-like"/>
    <property type="match status" value="1"/>
</dbReference>
<gene>
    <name evidence="9" type="ORF">HMPREF0216_03378</name>
</gene>
<keyword evidence="10" id="KW-1185">Reference proteome</keyword>
<dbReference type="PANTHER" id="PTHR43386:SF23">
    <property type="entry name" value="ABC TRANSPORTER"/>
    <property type="match status" value="1"/>
</dbReference>
<dbReference type="InterPro" id="IPR035906">
    <property type="entry name" value="MetI-like_sf"/>
</dbReference>
<comment type="similarity">
    <text evidence="7">Belongs to the binding-protein-dependent transport system permease family.</text>
</comment>
<keyword evidence="3" id="KW-1003">Cell membrane</keyword>
<comment type="subcellular location">
    <subcellularLocation>
        <location evidence="1 7">Cell membrane</location>
        <topology evidence="1 7">Multi-pass membrane protein</topology>
    </subcellularLocation>
</comment>
<accession>L1Q252</accession>
<dbReference type="EMBL" id="AMEZ01000136">
    <property type="protein sequence ID" value="EKY22048.1"/>
    <property type="molecule type" value="Genomic_DNA"/>
</dbReference>
<dbReference type="InterPro" id="IPR000515">
    <property type="entry name" value="MetI-like"/>
</dbReference>
<dbReference type="eggNOG" id="COG1173">
    <property type="taxonomic scope" value="Bacteria"/>
</dbReference>
<dbReference type="PROSITE" id="PS50928">
    <property type="entry name" value="ABC_TM1"/>
    <property type="match status" value="1"/>
</dbReference>
<dbReference type="Gene3D" id="1.10.3720.10">
    <property type="entry name" value="MetI-like"/>
    <property type="match status" value="1"/>
</dbReference>
<evidence type="ECO:0000256" key="4">
    <source>
        <dbReference type="ARBA" id="ARBA00022692"/>
    </source>
</evidence>
<dbReference type="RefSeq" id="WP_005216270.1">
    <property type="nucleotide sequence ID" value="NZ_KB291716.1"/>
</dbReference>
<evidence type="ECO:0000313" key="10">
    <source>
        <dbReference type="Proteomes" id="UP000010420"/>
    </source>
</evidence>
<feature type="transmembrane region" description="Helical" evidence="7">
    <location>
        <begin position="253"/>
        <end position="273"/>
    </location>
</feature>
<comment type="caution">
    <text evidence="9">The sequence shown here is derived from an EMBL/GenBank/DDBJ whole genome shotgun (WGS) entry which is preliminary data.</text>
</comment>
<feature type="transmembrane region" description="Helical" evidence="7">
    <location>
        <begin position="197"/>
        <end position="217"/>
    </location>
</feature>
<feature type="transmembrane region" description="Helical" evidence="7">
    <location>
        <begin position="119"/>
        <end position="141"/>
    </location>
</feature>
<keyword evidence="6 7" id="KW-0472">Membrane</keyword>
<evidence type="ECO:0000256" key="6">
    <source>
        <dbReference type="ARBA" id="ARBA00023136"/>
    </source>
</evidence>
<evidence type="ECO:0000256" key="3">
    <source>
        <dbReference type="ARBA" id="ARBA00022475"/>
    </source>
</evidence>
<dbReference type="PANTHER" id="PTHR43386">
    <property type="entry name" value="OLIGOPEPTIDE TRANSPORT SYSTEM PERMEASE PROTEIN APPC"/>
    <property type="match status" value="1"/>
</dbReference>
<dbReference type="InterPro" id="IPR050366">
    <property type="entry name" value="BP-dependent_transpt_permease"/>
</dbReference>
<feature type="transmembrane region" description="Helical" evidence="7">
    <location>
        <begin position="223"/>
        <end position="241"/>
    </location>
</feature>
<dbReference type="STRING" id="545697.HMPREF0216_03378"/>
<feature type="transmembrane region" description="Helical" evidence="7">
    <location>
        <begin position="88"/>
        <end position="112"/>
    </location>
</feature>
<dbReference type="GO" id="GO:0055085">
    <property type="term" value="P:transmembrane transport"/>
    <property type="evidence" value="ECO:0007669"/>
    <property type="project" value="InterPro"/>
</dbReference>
<organism evidence="9 10">
    <name type="scientific">Clostridium celatum DSM 1785</name>
    <dbReference type="NCBI Taxonomy" id="545697"/>
    <lineage>
        <taxon>Bacteria</taxon>
        <taxon>Bacillati</taxon>
        <taxon>Bacillota</taxon>
        <taxon>Clostridia</taxon>
        <taxon>Eubacteriales</taxon>
        <taxon>Clostridiaceae</taxon>
        <taxon>Clostridium</taxon>
    </lineage>
</organism>
<name>L1Q252_9CLOT</name>
<dbReference type="GO" id="GO:0005886">
    <property type="term" value="C:plasma membrane"/>
    <property type="evidence" value="ECO:0007669"/>
    <property type="project" value="UniProtKB-SubCell"/>
</dbReference>
<evidence type="ECO:0000256" key="7">
    <source>
        <dbReference type="RuleBase" id="RU363032"/>
    </source>
</evidence>
<dbReference type="AlphaFoldDB" id="L1Q252"/>
<proteinExistence type="inferred from homology"/>
<dbReference type="Proteomes" id="UP000010420">
    <property type="component" value="Unassembled WGS sequence"/>
</dbReference>
<reference evidence="9 10" key="1">
    <citation type="submission" date="2012-05" db="EMBL/GenBank/DDBJ databases">
        <authorList>
            <person name="Weinstock G."/>
            <person name="Sodergren E."/>
            <person name="Lobos E.A."/>
            <person name="Fulton L."/>
            <person name="Fulton R."/>
            <person name="Courtney L."/>
            <person name="Fronick C."/>
            <person name="O'Laughlin M."/>
            <person name="Godfrey J."/>
            <person name="Wilson R.M."/>
            <person name="Miner T."/>
            <person name="Farmer C."/>
            <person name="Delehaunty K."/>
            <person name="Cordes M."/>
            <person name="Minx P."/>
            <person name="Tomlinson C."/>
            <person name="Chen J."/>
            <person name="Wollam A."/>
            <person name="Pepin K.H."/>
            <person name="Bhonagiri V."/>
            <person name="Zhang X."/>
            <person name="Suruliraj S."/>
            <person name="Warren W."/>
            <person name="Mitreva M."/>
            <person name="Mardis E.R."/>
            <person name="Wilson R.K."/>
        </authorList>
    </citation>
    <scope>NUCLEOTIDE SEQUENCE [LARGE SCALE GENOMIC DNA]</scope>
    <source>
        <strain evidence="9 10">DSM 1785</strain>
    </source>
</reference>
<keyword evidence="2 7" id="KW-0813">Transport</keyword>
<evidence type="ECO:0000256" key="5">
    <source>
        <dbReference type="ARBA" id="ARBA00022989"/>
    </source>
</evidence>
<keyword evidence="5 7" id="KW-1133">Transmembrane helix</keyword>
<feature type="transmembrane region" description="Helical" evidence="7">
    <location>
        <begin position="147"/>
        <end position="166"/>
    </location>
</feature>
<evidence type="ECO:0000256" key="1">
    <source>
        <dbReference type="ARBA" id="ARBA00004651"/>
    </source>
</evidence>
<dbReference type="CDD" id="cd06261">
    <property type="entry name" value="TM_PBP2"/>
    <property type="match status" value="1"/>
</dbReference>
<evidence type="ECO:0000256" key="2">
    <source>
        <dbReference type="ARBA" id="ARBA00022448"/>
    </source>
</evidence>
<dbReference type="HOGENOM" id="CLU_028518_5_4_9"/>
<feature type="transmembrane region" description="Helical" evidence="7">
    <location>
        <begin position="24"/>
        <end position="45"/>
    </location>
</feature>
<evidence type="ECO:0000313" key="9">
    <source>
        <dbReference type="EMBL" id="EKY22048.1"/>
    </source>
</evidence>
<dbReference type="Pfam" id="PF00528">
    <property type="entry name" value="BPD_transp_1"/>
    <property type="match status" value="1"/>
</dbReference>
<protein>
    <submittedName>
        <fullName evidence="9">ABC transporter, permease protein</fullName>
    </submittedName>
</protein>
<dbReference type="PATRIC" id="fig|545697.3.peg.3302"/>
<dbReference type="OrthoDB" id="9783218at2"/>
<keyword evidence="4 7" id="KW-0812">Transmembrane</keyword>
<evidence type="ECO:0000259" key="8">
    <source>
        <dbReference type="PROSITE" id="PS50928"/>
    </source>
</evidence>